<evidence type="ECO:0000313" key="3">
    <source>
        <dbReference type="Proteomes" id="UP000273083"/>
    </source>
</evidence>
<protein>
    <recommendedName>
        <fullName evidence="1">Polymerase/histidinol phosphatase N-terminal domain-containing protein</fullName>
    </recommendedName>
</protein>
<gene>
    <name evidence="2" type="ORF">EDD66_11118</name>
</gene>
<dbReference type="OrthoDB" id="9804333at2"/>
<dbReference type="PANTHER" id="PTHR42924">
    <property type="entry name" value="EXONUCLEASE"/>
    <property type="match status" value="1"/>
</dbReference>
<evidence type="ECO:0000259" key="1">
    <source>
        <dbReference type="SMART" id="SM00481"/>
    </source>
</evidence>
<accession>A0A3N1XKK0</accession>
<name>A0A3N1XKK0_9FIRM</name>
<dbReference type="SMART" id="SM00481">
    <property type="entry name" value="POLIIIAc"/>
    <property type="match status" value="1"/>
</dbReference>
<reference evidence="2 3" key="1">
    <citation type="submission" date="2018-11" db="EMBL/GenBank/DDBJ databases">
        <title>Genomic Encyclopedia of Type Strains, Phase IV (KMG-IV): sequencing the most valuable type-strain genomes for metagenomic binning, comparative biology and taxonomic classification.</title>
        <authorList>
            <person name="Goeker M."/>
        </authorList>
    </citation>
    <scope>NUCLEOTIDE SEQUENCE [LARGE SCALE GENOMIC DNA]</scope>
    <source>
        <strain evidence="2 3">DSM 26537</strain>
    </source>
</reference>
<dbReference type="GO" id="GO:0004534">
    <property type="term" value="F:5'-3' RNA exonuclease activity"/>
    <property type="evidence" value="ECO:0007669"/>
    <property type="project" value="TreeGrafter"/>
</dbReference>
<sequence length="288" mass="32087">MKYIDLHVHSNASDGTDTPSELVAKAISLGLSAFALTDHDTIQGIEEAISAAENFEKQGKKVVVIPGIELSVAYKGKDIHMLGLFIDYKNDIFSRILNDIKEEREQRNEKMANNLANAGIDISIGKLRHSDKNAVITRAHFAKYLVKIGVVKTNQEAFQKYLSSDGPYYVPREYLTPKEGIDLIKMAGGIPVLAHPLLYKFSDAELEELIQTLKEDGLVGIETFYSMNTGFDEAYVKKFANKYNLLMTGGSDYHGTVKPLIELGIGKGNLKIPYSLLEKLEDQRRVSE</sequence>
<dbReference type="AlphaFoldDB" id="A0A3N1XKK0"/>
<dbReference type="EMBL" id="RJVG01000011">
    <property type="protein sequence ID" value="ROR25257.1"/>
    <property type="molecule type" value="Genomic_DNA"/>
</dbReference>
<dbReference type="PANTHER" id="PTHR42924:SF3">
    <property type="entry name" value="POLYMERASE_HISTIDINOL PHOSPHATASE N-TERMINAL DOMAIN-CONTAINING PROTEIN"/>
    <property type="match status" value="1"/>
</dbReference>
<dbReference type="InterPro" id="IPR052018">
    <property type="entry name" value="PHP_domain"/>
</dbReference>
<dbReference type="InterPro" id="IPR003141">
    <property type="entry name" value="Pol/His_phosphatase_N"/>
</dbReference>
<dbReference type="SUPFAM" id="SSF89550">
    <property type="entry name" value="PHP domain-like"/>
    <property type="match status" value="1"/>
</dbReference>
<proteinExistence type="predicted"/>
<dbReference type="Pfam" id="PF02811">
    <property type="entry name" value="PHP"/>
    <property type="match status" value="1"/>
</dbReference>
<dbReference type="Gene3D" id="3.20.20.140">
    <property type="entry name" value="Metal-dependent hydrolases"/>
    <property type="match status" value="1"/>
</dbReference>
<evidence type="ECO:0000313" key="2">
    <source>
        <dbReference type="EMBL" id="ROR25257.1"/>
    </source>
</evidence>
<organism evidence="2 3">
    <name type="scientific">Mobilisporobacter senegalensis</name>
    <dbReference type="NCBI Taxonomy" id="1329262"/>
    <lineage>
        <taxon>Bacteria</taxon>
        <taxon>Bacillati</taxon>
        <taxon>Bacillota</taxon>
        <taxon>Clostridia</taxon>
        <taxon>Lachnospirales</taxon>
        <taxon>Lachnospiraceae</taxon>
        <taxon>Mobilisporobacter</taxon>
    </lineage>
</organism>
<dbReference type="InterPro" id="IPR004013">
    <property type="entry name" value="PHP_dom"/>
</dbReference>
<comment type="caution">
    <text evidence="2">The sequence shown here is derived from an EMBL/GenBank/DDBJ whole genome shotgun (WGS) entry which is preliminary data.</text>
</comment>
<dbReference type="GO" id="GO:0035312">
    <property type="term" value="F:5'-3' DNA exonuclease activity"/>
    <property type="evidence" value="ECO:0007669"/>
    <property type="project" value="TreeGrafter"/>
</dbReference>
<dbReference type="Proteomes" id="UP000273083">
    <property type="component" value="Unassembled WGS sequence"/>
</dbReference>
<feature type="domain" description="Polymerase/histidinol phosphatase N-terminal" evidence="1">
    <location>
        <begin position="4"/>
        <end position="74"/>
    </location>
</feature>
<keyword evidence="3" id="KW-1185">Reference proteome</keyword>
<dbReference type="CDD" id="cd07438">
    <property type="entry name" value="PHP_HisPPase_AMP"/>
    <property type="match status" value="1"/>
</dbReference>
<dbReference type="RefSeq" id="WP_123610403.1">
    <property type="nucleotide sequence ID" value="NZ_RJVG01000011.1"/>
</dbReference>
<dbReference type="Gene3D" id="1.10.150.650">
    <property type="match status" value="1"/>
</dbReference>
<dbReference type="InterPro" id="IPR016195">
    <property type="entry name" value="Pol/histidinol_Pase-like"/>
</dbReference>